<feature type="domain" description="DUF569" evidence="2">
    <location>
        <begin position="1"/>
        <end position="144"/>
    </location>
</feature>
<feature type="domain" description="DUF569" evidence="2">
    <location>
        <begin position="223"/>
        <end position="364"/>
    </location>
</feature>
<dbReference type="Gene3D" id="2.80.10.50">
    <property type="match status" value="2"/>
</dbReference>
<dbReference type="CDD" id="cd23340">
    <property type="entry name" value="beta-trefoil_FSCN_ACP-like"/>
    <property type="match status" value="2"/>
</dbReference>
<evidence type="ECO:0000256" key="1">
    <source>
        <dbReference type="SAM" id="MobiDB-lite"/>
    </source>
</evidence>
<name>A0AAD4P194_PERFH</name>
<protein>
    <submittedName>
        <fullName evidence="4">Actin cross-linking protein</fullName>
    </submittedName>
</protein>
<dbReference type="Proteomes" id="UP001190926">
    <property type="component" value="Unassembled WGS sequence"/>
</dbReference>
<dbReference type="InterPro" id="IPR008999">
    <property type="entry name" value="Actin-crosslinking"/>
</dbReference>
<dbReference type="PANTHER" id="PTHR31205:SF69">
    <property type="entry name" value="ACTIN CROSS-LINKING PROTEIN (DUF569)"/>
    <property type="match status" value="1"/>
</dbReference>
<proteinExistence type="predicted"/>
<dbReference type="InterPro" id="IPR007679">
    <property type="entry name" value="DUF569"/>
</dbReference>
<feature type="domain" description="DUF569" evidence="3">
    <location>
        <begin position="425"/>
        <end position="502"/>
    </location>
</feature>
<gene>
    <name evidence="4" type="ORF">C2S53_003822</name>
</gene>
<reference evidence="4 5" key="1">
    <citation type="journal article" date="2021" name="Nat. Commun.">
        <title>Incipient diploidization of the medicinal plant Perilla within 10,000 years.</title>
        <authorList>
            <person name="Zhang Y."/>
            <person name="Shen Q."/>
            <person name="Leng L."/>
            <person name="Zhang D."/>
            <person name="Chen S."/>
            <person name="Shi Y."/>
            <person name="Ning Z."/>
            <person name="Chen S."/>
        </authorList>
    </citation>
    <scope>NUCLEOTIDE SEQUENCE [LARGE SCALE GENOMIC DNA]</scope>
    <source>
        <strain evidence="5">cv. PC099</strain>
    </source>
</reference>
<evidence type="ECO:0000259" key="3">
    <source>
        <dbReference type="Pfam" id="PF22932"/>
    </source>
</evidence>
<evidence type="ECO:0000313" key="5">
    <source>
        <dbReference type="Proteomes" id="UP001190926"/>
    </source>
</evidence>
<keyword evidence="5" id="KW-1185">Reference proteome</keyword>
<dbReference type="EMBL" id="SDAM02001264">
    <property type="protein sequence ID" value="KAH6822357.1"/>
    <property type="molecule type" value="Genomic_DNA"/>
</dbReference>
<evidence type="ECO:0000259" key="2">
    <source>
        <dbReference type="Pfam" id="PF04601"/>
    </source>
</evidence>
<dbReference type="Pfam" id="PF22932">
    <property type="entry name" value="Ubiq_DUF_assoc"/>
    <property type="match status" value="1"/>
</dbReference>
<dbReference type="InterPro" id="IPR054726">
    <property type="entry name" value="Ubiq_DUF569-assoc"/>
</dbReference>
<comment type="caution">
    <text evidence="4">The sequence shown here is derived from an EMBL/GenBank/DDBJ whole genome shotgun (WGS) entry which is preliminary data.</text>
</comment>
<accession>A0AAD4P194</accession>
<dbReference type="AlphaFoldDB" id="A0AAD4P194"/>
<sequence length="569" mass="63965">MEFFTKTKAVRLKSHLSKYLAADDDQTSTRQSRSGAARRARWLVELVDTNPHVVRLKSCFGRYLTASGDHFLLGMTGHKVLQTLPENYEKDLTIEWQPIRDGFQVRLKAFGGTYLRANGGTPPWRNSITHDSPHAAATHDWVVWDVEAVEVPEDEATADYWSMVSSFSSVTEEISGLDIGFGFESPVSVRSSFSASASPSPRWWSTKKNLQSHLFSISRTSAMDLFENAKAVRLKSVHDKYLIAEEDEVSVSQNRNGSSKSAKWTVEFVENSDTIIRLKSCHGNYLTASNHPFLLGMTGRKVLQTYPQRLDSSVEWEPIRENGAVKLKTRYGQFLRANGGLPPWRNSITHDIPHRTATQDWIFWEVHVVEILPPPPPPLAVVRKEDSFASDSSSPTTSQSSKSASFSRQESDGSLVSSPKKGSDGRLIHYHIANEYGEVESEFEELCITFKGTEVNELAQRLEGELGIDGLTVCTRSPLNGKLYPLRLHLPPNNATMHVVVVPPSSKAKNQRRQKHYYRRNSEIQTVLLDGRMLCSYDSPTSVSSKGQHKMHPMFFVRTIDQVLQGTKL</sequence>
<dbReference type="FunFam" id="2.80.10.50:FF:000067">
    <property type="entry name" value="BnaC05g19630D protein"/>
    <property type="match status" value="2"/>
</dbReference>
<evidence type="ECO:0000313" key="4">
    <source>
        <dbReference type="EMBL" id="KAH6822357.1"/>
    </source>
</evidence>
<dbReference type="Pfam" id="PF04601">
    <property type="entry name" value="DUF569"/>
    <property type="match status" value="2"/>
</dbReference>
<dbReference type="SUPFAM" id="SSF50405">
    <property type="entry name" value="Actin-crosslinking proteins"/>
    <property type="match status" value="2"/>
</dbReference>
<feature type="compositionally biased region" description="Low complexity" evidence="1">
    <location>
        <begin position="389"/>
        <end position="408"/>
    </location>
</feature>
<organism evidence="4 5">
    <name type="scientific">Perilla frutescens var. hirtella</name>
    <name type="common">Perilla citriodora</name>
    <name type="synonym">Perilla setoyensis</name>
    <dbReference type="NCBI Taxonomy" id="608512"/>
    <lineage>
        <taxon>Eukaryota</taxon>
        <taxon>Viridiplantae</taxon>
        <taxon>Streptophyta</taxon>
        <taxon>Embryophyta</taxon>
        <taxon>Tracheophyta</taxon>
        <taxon>Spermatophyta</taxon>
        <taxon>Magnoliopsida</taxon>
        <taxon>eudicotyledons</taxon>
        <taxon>Gunneridae</taxon>
        <taxon>Pentapetalae</taxon>
        <taxon>asterids</taxon>
        <taxon>lamiids</taxon>
        <taxon>Lamiales</taxon>
        <taxon>Lamiaceae</taxon>
        <taxon>Nepetoideae</taxon>
        <taxon>Elsholtzieae</taxon>
        <taxon>Perilla</taxon>
    </lineage>
</organism>
<dbReference type="PANTHER" id="PTHR31205">
    <property type="entry name" value="ACTIN CROSS-LINKING PROTEIN (DUF569)"/>
    <property type="match status" value="1"/>
</dbReference>
<feature type="region of interest" description="Disordered" evidence="1">
    <location>
        <begin position="385"/>
        <end position="421"/>
    </location>
</feature>